<evidence type="ECO:0000256" key="3">
    <source>
        <dbReference type="ARBA" id="ARBA00022989"/>
    </source>
</evidence>
<keyword evidence="4 6" id="KW-0472">Membrane</keyword>
<proteinExistence type="inferred from homology"/>
<feature type="transmembrane region" description="Helical" evidence="6">
    <location>
        <begin position="55"/>
        <end position="76"/>
    </location>
</feature>
<dbReference type="EMBL" id="JADCTT010000007">
    <property type="protein sequence ID" value="KAF9750185.1"/>
    <property type="molecule type" value="Genomic_DNA"/>
</dbReference>
<feature type="transmembrane region" description="Helical" evidence="6">
    <location>
        <begin position="207"/>
        <end position="229"/>
    </location>
</feature>
<sequence>MAIGEIDAAAPVPSVITTALVVVSVLFPVLSLIAITLRVIASRRSRQALYWSDGWIFVSFCFTLALSVMVWVFASLSGIDYYNIDPLAGTSYSLEIVFLSSCLIQFPLAAVKISILLFYKRIFVRKWFHKILWITIGLISVWCFVFFFLVLTQVDPISQSWKGGRLRYDSAALGLAQVGTSISLDFLVLCLPLPVISTLQMAKKRKIAVGMIFWLGGFCCIAAIIRLVFLHQSIHGVLGAENNIFLQSKQFIFMIIEPNCSIIAACLPCYGPLVSGGHSLGSIFNSIRSMFSLRSGSGSKQLTTTSQEHIAIGDTSKVQYDVEMQPHWSGYGPPTVHCIGGKLSSEANPASLHGENCINVTNGVTIHRDH</sequence>
<reference evidence="8" key="1">
    <citation type="submission" date="2020-10" db="EMBL/GenBank/DDBJ databases">
        <title>High-Quality Genome Resource of Clonostachys rosea strain S41 by Oxford Nanopore Long-Read Sequencing.</title>
        <authorList>
            <person name="Wang H."/>
        </authorList>
    </citation>
    <scope>NUCLEOTIDE SEQUENCE</scope>
    <source>
        <strain evidence="8">S41</strain>
    </source>
</reference>
<evidence type="ECO:0000313" key="8">
    <source>
        <dbReference type="EMBL" id="KAF9750185.1"/>
    </source>
</evidence>
<accession>A0A8H7N6T4</accession>
<name>A0A8H7N6T4_BIOOC</name>
<dbReference type="Proteomes" id="UP000616885">
    <property type="component" value="Unassembled WGS sequence"/>
</dbReference>
<evidence type="ECO:0000256" key="6">
    <source>
        <dbReference type="SAM" id="Phobius"/>
    </source>
</evidence>
<keyword evidence="3 6" id="KW-1133">Transmembrane helix</keyword>
<dbReference type="InterPro" id="IPR052337">
    <property type="entry name" value="SAT4-like"/>
</dbReference>
<comment type="similarity">
    <text evidence="5">Belongs to the SAT4 family.</text>
</comment>
<feature type="transmembrane region" description="Helical" evidence="6">
    <location>
        <begin position="96"/>
        <end position="119"/>
    </location>
</feature>
<dbReference type="PANTHER" id="PTHR33048">
    <property type="entry name" value="PTH11-LIKE INTEGRAL MEMBRANE PROTEIN (AFU_ORTHOLOGUE AFUA_5G11245)"/>
    <property type="match status" value="1"/>
</dbReference>
<evidence type="ECO:0000313" key="9">
    <source>
        <dbReference type="Proteomes" id="UP000616885"/>
    </source>
</evidence>
<dbReference type="Pfam" id="PF20684">
    <property type="entry name" value="Fung_rhodopsin"/>
    <property type="match status" value="1"/>
</dbReference>
<evidence type="ECO:0000256" key="1">
    <source>
        <dbReference type="ARBA" id="ARBA00004141"/>
    </source>
</evidence>
<dbReference type="InterPro" id="IPR049326">
    <property type="entry name" value="Rhodopsin_dom_fungi"/>
</dbReference>
<evidence type="ECO:0000256" key="4">
    <source>
        <dbReference type="ARBA" id="ARBA00023136"/>
    </source>
</evidence>
<evidence type="ECO:0000256" key="2">
    <source>
        <dbReference type="ARBA" id="ARBA00022692"/>
    </source>
</evidence>
<evidence type="ECO:0000256" key="5">
    <source>
        <dbReference type="ARBA" id="ARBA00038359"/>
    </source>
</evidence>
<dbReference type="PANTHER" id="PTHR33048:SF18">
    <property type="entry name" value="INTEGRAL MEMBRANE PROTEIN"/>
    <property type="match status" value="1"/>
</dbReference>
<feature type="domain" description="Rhodopsin" evidence="7">
    <location>
        <begin position="37"/>
        <end position="274"/>
    </location>
</feature>
<comment type="subcellular location">
    <subcellularLocation>
        <location evidence="1">Membrane</location>
        <topology evidence="1">Multi-pass membrane protein</topology>
    </subcellularLocation>
</comment>
<dbReference type="GO" id="GO:0016020">
    <property type="term" value="C:membrane"/>
    <property type="evidence" value="ECO:0007669"/>
    <property type="project" value="UniProtKB-SubCell"/>
</dbReference>
<feature type="transmembrane region" description="Helical" evidence="6">
    <location>
        <begin position="12"/>
        <end position="35"/>
    </location>
</feature>
<feature type="transmembrane region" description="Helical" evidence="6">
    <location>
        <begin position="171"/>
        <end position="195"/>
    </location>
</feature>
<organism evidence="8 9">
    <name type="scientific">Bionectria ochroleuca</name>
    <name type="common">Gliocladium roseum</name>
    <dbReference type="NCBI Taxonomy" id="29856"/>
    <lineage>
        <taxon>Eukaryota</taxon>
        <taxon>Fungi</taxon>
        <taxon>Dikarya</taxon>
        <taxon>Ascomycota</taxon>
        <taxon>Pezizomycotina</taxon>
        <taxon>Sordariomycetes</taxon>
        <taxon>Hypocreomycetidae</taxon>
        <taxon>Hypocreales</taxon>
        <taxon>Bionectriaceae</taxon>
        <taxon>Clonostachys</taxon>
    </lineage>
</organism>
<dbReference type="AlphaFoldDB" id="A0A8H7N6T4"/>
<feature type="transmembrane region" description="Helical" evidence="6">
    <location>
        <begin position="131"/>
        <end position="151"/>
    </location>
</feature>
<protein>
    <recommendedName>
        <fullName evidence="7">Rhodopsin domain-containing protein</fullName>
    </recommendedName>
</protein>
<comment type="caution">
    <text evidence="8">The sequence shown here is derived from an EMBL/GenBank/DDBJ whole genome shotgun (WGS) entry which is preliminary data.</text>
</comment>
<evidence type="ECO:0000259" key="7">
    <source>
        <dbReference type="Pfam" id="PF20684"/>
    </source>
</evidence>
<keyword evidence="2 6" id="KW-0812">Transmembrane</keyword>
<gene>
    <name evidence="8" type="ORF">IM811_016212</name>
</gene>